<keyword evidence="2 6" id="KW-0732">Signal</keyword>
<protein>
    <recommendedName>
        <fullName evidence="7">Bifunctional inhibitor/plant lipid transfer protein/seed storage helical domain-containing protein</fullName>
    </recommendedName>
</protein>
<evidence type="ECO:0000259" key="7">
    <source>
        <dbReference type="SMART" id="SM00499"/>
    </source>
</evidence>
<dbReference type="Pfam" id="PF14368">
    <property type="entry name" value="LTP_2"/>
    <property type="match status" value="1"/>
</dbReference>
<feature type="signal peptide" evidence="6">
    <location>
        <begin position="1"/>
        <end position="26"/>
    </location>
</feature>
<evidence type="ECO:0000313" key="8">
    <source>
        <dbReference type="EMBL" id="KAK1611644.1"/>
    </source>
</evidence>
<comment type="similarity">
    <text evidence="1">Belongs to the plant LTP family.</text>
</comment>
<evidence type="ECO:0000313" key="9">
    <source>
        <dbReference type="Proteomes" id="UP001231189"/>
    </source>
</evidence>
<dbReference type="InterPro" id="IPR043325">
    <property type="entry name" value="LTSS"/>
</dbReference>
<feature type="compositionally biased region" description="Low complexity" evidence="5">
    <location>
        <begin position="233"/>
        <end position="249"/>
    </location>
</feature>
<comment type="caution">
    <text evidence="8">The sequence shown here is derived from an EMBL/GenBank/DDBJ whole genome shotgun (WGS) entry which is preliminary data.</text>
</comment>
<dbReference type="AlphaFoldDB" id="A0AAD8VM15"/>
<dbReference type="Proteomes" id="UP001231189">
    <property type="component" value="Unassembled WGS sequence"/>
</dbReference>
<evidence type="ECO:0000256" key="1">
    <source>
        <dbReference type="ARBA" id="ARBA00009748"/>
    </source>
</evidence>
<name>A0AAD8VM15_LOLMU</name>
<dbReference type="PROSITE" id="PS51257">
    <property type="entry name" value="PROKAR_LIPOPROTEIN"/>
    <property type="match status" value="1"/>
</dbReference>
<dbReference type="EMBL" id="JAUUTY010000007">
    <property type="protein sequence ID" value="KAK1611644.1"/>
    <property type="molecule type" value="Genomic_DNA"/>
</dbReference>
<keyword evidence="4" id="KW-0325">Glycoprotein</keyword>
<proteinExistence type="inferred from homology"/>
<evidence type="ECO:0000256" key="6">
    <source>
        <dbReference type="SAM" id="SignalP"/>
    </source>
</evidence>
<sequence length="353" mass="37035">MGSRDGRARPLPQALLLAVAIACCMAATPSSAESDAGAAAGSSCASKLAPCGGYLNATDTTPVPDSCCNPLKEVATTEAACVCSILMNKAALQTFGVTPEQGVHLAKLCGVTTDASTCNKYAAGAGGTAASSGSTGTAASTALASMLRAGLTDPVKGANPYNNRRFEGFASTRLARPVKRPRIDFCCFGLRGGSSPLLVRVGAGIVAHYPNSRARTFQLSPSIFPARRRSHPRAAAGIRDPPASRAADAAHLRAPRPVPRSPRRPAVVFRRLLPMASEDVHMADLEATSTDWSSSDSDDYDIDELLNDDETEVMVLLFGLKQTEDRLKLLDQRKGSVMGRMCIPRNRASATNS</sequence>
<dbReference type="InterPro" id="IPR036312">
    <property type="entry name" value="Bifun_inhib/LTP/seed_sf"/>
</dbReference>
<dbReference type="InterPro" id="IPR016140">
    <property type="entry name" value="Bifunc_inhib/LTP/seed_store"/>
</dbReference>
<dbReference type="SMART" id="SM00499">
    <property type="entry name" value="AAI"/>
    <property type="match status" value="1"/>
</dbReference>
<dbReference type="PANTHER" id="PTHR33044">
    <property type="entry name" value="BIFUNCTIONAL INHIBITOR/LIPID-TRANSFER PROTEIN/SEED STORAGE 2S ALBUMIN SUPERFAMILY PROTEIN-RELATED"/>
    <property type="match status" value="1"/>
</dbReference>
<dbReference type="Gene3D" id="1.10.110.10">
    <property type="entry name" value="Plant lipid-transfer and hydrophobic proteins"/>
    <property type="match status" value="1"/>
</dbReference>
<reference evidence="8" key="1">
    <citation type="submission" date="2023-07" db="EMBL/GenBank/DDBJ databases">
        <title>A chromosome-level genome assembly of Lolium multiflorum.</title>
        <authorList>
            <person name="Chen Y."/>
            <person name="Copetti D."/>
            <person name="Kolliker R."/>
            <person name="Studer B."/>
        </authorList>
    </citation>
    <scope>NUCLEOTIDE SEQUENCE</scope>
    <source>
        <strain evidence="8">02402/16</strain>
        <tissue evidence="8">Leaf</tissue>
    </source>
</reference>
<keyword evidence="3" id="KW-1015">Disulfide bond</keyword>
<evidence type="ECO:0000256" key="4">
    <source>
        <dbReference type="ARBA" id="ARBA00023180"/>
    </source>
</evidence>
<gene>
    <name evidence="8" type="ORF">QYE76_035317</name>
</gene>
<keyword evidence="9" id="KW-1185">Reference proteome</keyword>
<evidence type="ECO:0000256" key="5">
    <source>
        <dbReference type="SAM" id="MobiDB-lite"/>
    </source>
</evidence>
<dbReference type="SUPFAM" id="SSF47699">
    <property type="entry name" value="Bifunctional inhibitor/lipid-transfer protein/seed storage 2S albumin"/>
    <property type="match status" value="1"/>
</dbReference>
<evidence type="ECO:0000256" key="3">
    <source>
        <dbReference type="ARBA" id="ARBA00023157"/>
    </source>
</evidence>
<organism evidence="8 9">
    <name type="scientific">Lolium multiflorum</name>
    <name type="common">Italian ryegrass</name>
    <name type="synonym">Lolium perenne subsp. multiflorum</name>
    <dbReference type="NCBI Taxonomy" id="4521"/>
    <lineage>
        <taxon>Eukaryota</taxon>
        <taxon>Viridiplantae</taxon>
        <taxon>Streptophyta</taxon>
        <taxon>Embryophyta</taxon>
        <taxon>Tracheophyta</taxon>
        <taxon>Spermatophyta</taxon>
        <taxon>Magnoliopsida</taxon>
        <taxon>Liliopsida</taxon>
        <taxon>Poales</taxon>
        <taxon>Poaceae</taxon>
        <taxon>BOP clade</taxon>
        <taxon>Pooideae</taxon>
        <taxon>Poodae</taxon>
        <taxon>Poeae</taxon>
        <taxon>Poeae Chloroplast Group 2 (Poeae type)</taxon>
        <taxon>Loliodinae</taxon>
        <taxon>Loliinae</taxon>
        <taxon>Lolium</taxon>
    </lineage>
</organism>
<evidence type="ECO:0000256" key="2">
    <source>
        <dbReference type="ARBA" id="ARBA00022729"/>
    </source>
</evidence>
<feature type="chain" id="PRO_5042086330" description="Bifunctional inhibitor/plant lipid transfer protein/seed storage helical domain-containing protein" evidence="6">
    <location>
        <begin position="27"/>
        <end position="353"/>
    </location>
</feature>
<dbReference type="CDD" id="cd00010">
    <property type="entry name" value="AAI_LTSS"/>
    <property type="match status" value="1"/>
</dbReference>
<feature type="domain" description="Bifunctional inhibitor/plant lipid transfer protein/seed storage helical" evidence="7">
    <location>
        <begin position="44"/>
        <end position="118"/>
    </location>
</feature>
<feature type="region of interest" description="Disordered" evidence="5">
    <location>
        <begin position="232"/>
        <end position="261"/>
    </location>
</feature>
<accession>A0AAD8VM15</accession>